<dbReference type="InterPro" id="IPR052362">
    <property type="entry name" value="HTH-GbsR_regulator"/>
</dbReference>
<dbReference type="InterPro" id="IPR036388">
    <property type="entry name" value="WH-like_DNA-bd_sf"/>
</dbReference>
<dbReference type="PANTHER" id="PTHR38465:SF1">
    <property type="entry name" value="HTH-TYPE TRANSCRIPTIONAL REGULATOR MJ1563-RELATED"/>
    <property type="match status" value="1"/>
</dbReference>
<evidence type="ECO:0000313" key="5">
    <source>
        <dbReference type="EMBL" id="PKR77650.1"/>
    </source>
</evidence>
<evidence type="ECO:0000313" key="6">
    <source>
        <dbReference type="Proteomes" id="UP000243524"/>
    </source>
</evidence>
<evidence type="ECO:0000256" key="3">
    <source>
        <dbReference type="ARBA" id="ARBA00023163"/>
    </source>
</evidence>
<dbReference type="Proteomes" id="UP000243524">
    <property type="component" value="Unassembled WGS sequence"/>
</dbReference>
<keyword evidence="1 4" id="KW-0805">Transcription regulation</keyword>
<proteinExistence type="inferred from homology"/>
<dbReference type="InterPro" id="IPR036390">
    <property type="entry name" value="WH_DNA-bd_sf"/>
</dbReference>
<comment type="caution">
    <text evidence="5">The sequence shown here is derived from an EMBL/GenBank/DDBJ whole genome shotgun (WGS) entry which is preliminary data.</text>
</comment>
<dbReference type="InterPro" id="IPR026282">
    <property type="entry name" value="MJ1563"/>
</dbReference>
<gene>
    <name evidence="5" type="ORF">CEY16_06860</name>
</gene>
<comment type="similarity">
    <text evidence="4">Belongs to the GbsR family.</text>
</comment>
<dbReference type="Gene3D" id="1.10.10.10">
    <property type="entry name" value="Winged helix-like DNA-binding domain superfamily/Winged helix DNA-binding domain"/>
    <property type="match status" value="1"/>
</dbReference>
<dbReference type="OrthoDB" id="9800374at2"/>
<dbReference type="PIRSF" id="PIRSF006707">
    <property type="entry name" value="MJ1563"/>
    <property type="match status" value="1"/>
</dbReference>
<organism evidence="5 6">
    <name type="scientific">Halalkalibacillus sediminis</name>
    <dbReference type="NCBI Taxonomy" id="2018042"/>
    <lineage>
        <taxon>Bacteria</taxon>
        <taxon>Bacillati</taxon>
        <taxon>Bacillota</taxon>
        <taxon>Bacilli</taxon>
        <taxon>Bacillales</taxon>
        <taxon>Bacillaceae</taxon>
        <taxon>Halalkalibacillus</taxon>
    </lineage>
</organism>
<keyword evidence="6" id="KW-1185">Reference proteome</keyword>
<accession>A0A2I0QU81</accession>
<evidence type="ECO:0000256" key="2">
    <source>
        <dbReference type="ARBA" id="ARBA00023125"/>
    </source>
</evidence>
<name>A0A2I0QU81_9BACI</name>
<evidence type="ECO:0000256" key="4">
    <source>
        <dbReference type="PIRNR" id="PIRNR006707"/>
    </source>
</evidence>
<reference evidence="5 6" key="1">
    <citation type="submission" date="2017-06" db="EMBL/GenBank/DDBJ databases">
        <title>the draft geome sequence of Illustriluteabacillus marina B3227.</title>
        <authorList>
            <person name="He R.-H."/>
            <person name="Du Z.-J."/>
        </authorList>
    </citation>
    <scope>NUCLEOTIDE SEQUENCE [LARGE SCALE GENOMIC DNA]</scope>
    <source>
        <strain evidence="5 6">B3227</strain>
    </source>
</reference>
<keyword evidence="3 4" id="KW-0804">Transcription</keyword>
<dbReference type="RefSeq" id="WP_101331258.1">
    <property type="nucleotide sequence ID" value="NZ_PJNH01000002.1"/>
</dbReference>
<dbReference type="GO" id="GO:0003677">
    <property type="term" value="F:DNA binding"/>
    <property type="evidence" value="ECO:0007669"/>
    <property type="project" value="UniProtKB-UniRule"/>
</dbReference>
<dbReference type="PANTHER" id="PTHR38465">
    <property type="entry name" value="HTH-TYPE TRANSCRIPTIONAL REGULATOR MJ1563-RELATED"/>
    <property type="match status" value="1"/>
</dbReference>
<evidence type="ECO:0000256" key="1">
    <source>
        <dbReference type="ARBA" id="ARBA00023015"/>
    </source>
</evidence>
<protein>
    <recommendedName>
        <fullName evidence="4">HTH-type transcriptional regulator</fullName>
    </recommendedName>
</protein>
<dbReference type="EMBL" id="PJNH01000002">
    <property type="protein sequence ID" value="PKR77650.1"/>
    <property type="molecule type" value="Genomic_DNA"/>
</dbReference>
<sequence>MDQKQKIDQLKHNVHNQIADNMKSYGFPSTIGLVMGIIYYERRPMTLEELSERTGMSKTRMSQAVRQLTELNLAQKVYMQKSRKDLYTVEEDEYLTFIKLFTHNWRSVVTKNQMSKRKVREELEKLYEEGMTPELKEQADLLYTEAEGFLEFADWLSRLVDFMESEEIFKYVPRNKEDQE</sequence>
<keyword evidence="2 4" id="KW-0238">DNA-binding</keyword>
<dbReference type="AlphaFoldDB" id="A0A2I0QU81"/>
<dbReference type="SUPFAM" id="SSF46785">
    <property type="entry name" value="Winged helix' DNA-binding domain"/>
    <property type="match status" value="1"/>
</dbReference>